<comment type="similarity">
    <text evidence="2">Belongs to the amino acid-polyamine-organocation (APC) superfamily. Spore germination protein (SGP) (TC 2.A.3.9) family.</text>
</comment>
<feature type="transmembrane region" description="Helical" evidence="8">
    <location>
        <begin position="267"/>
        <end position="292"/>
    </location>
</feature>
<accession>A0A0A0IIJ3</accession>
<feature type="transmembrane region" description="Helical" evidence="8">
    <location>
        <begin position="36"/>
        <end position="57"/>
    </location>
</feature>
<keyword evidence="6 8" id="KW-1133">Transmembrane helix</keyword>
<feature type="transmembrane region" description="Helical" evidence="8">
    <location>
        <begin position="334"/>
        <end position="355"/>
    </location>
</feature>
<evidence type="ECO:0000313" key="10">
    <source>
        <dbReference type="Proteomes" id="UP000030014"/>
    </source>
</evidence>
<keyword evidence="7 8" id="KW-0472">Membrane</keyword>
<name>A0A0A0IIJ3_CLOBO</name>
<dbReference type="Pfam" id="PF03845">
    <property type="entry name" value="Spore_permease"/>
    <property type="match status" value="1"/>
</dbReference>
<evidence type="ECO:0000256" key="7">
    <source>
        <dbReference type="ARBA" id="ARBA00023136"/>
    </source>
</evidence>
<dbReference type="EMBL" id="JDRY01000008">
    <property type="protein sequence ID" value="KGN01240.1"/>
    <property type="molecule type" value="Genomic_DNA"/>
</dbReference>
<dbReference type="AlphaFoldDB" id="A0A0A0IIJ3"/>
<dbReference type="PANTHER" id="PTHR34975">
    <property type="entry name" value="SPORE GERMINATION PROTEIN A2"/>
    <property type="match status" value="1"/>
</dbReference>
<comment type="subcellular location">
    <subcellularLocation>
        <location evidence="1">Membrane</location>
        <topology evidence="1">Multi-pass membrane protein</topology>
    </subcellularLocation>
</comment>
<dbReference type="NCBIfam" id="TIGR00912">
    <property type="entry name" value="2A0309"/>
    <property type="match status" value="1"/>
</dbReference>
<dbReference type="InterPro" id="IPR004761">
    <property type="entry name" value="Spore_GerAB"/>
</dbReference>
<sequence length="369" mass="42573">MYKEKVSIKQFQFLVFTFGLGSYLLFNLGAESKQDAWISSILATILCIPCVIIYGKIMNCYPEKNIFQILELVFGKFLGSVFNTLMVIFPFLLGSYILNDVVDFIRVTALSNTPEYITIIFICFLGMWMLNLGIEVLSAWANFIVRIILAFIFLAWILLAPQMQIVNMQPIFYSSFKSIIKESVTMMAFPMNQVVIFLNFCNYVRFNNKKLTYVFTKPIILSGILAVSFIITNIMILGVNDYISSYYAGYESAKRLTLGGEFQRVEIIVSATFTIMQFLQINYCLLGVGKGIEKLFNLNNYRDVLVPVGFLMMNFTYIIFRSSIRALEFARELWIIYCFFMEVVLPMIILLIIFIREKLVSNKNSYSAR</sequence>
<dbReference type="Proteomes" id="UP000030014">
    <property type="component" value="Unassembled WGS sequence"/>
</dbReference>
<feature type="transmembrane region" description="Helical" evidence="8">
    <location>
        <begin position="69"/>
        <end position="96"/>
    </location>
</feature>
<reference evidence="9 10" key="1">
    <citation type="submission" date="2014-01" db="EMBL/GenBank/DDBJ databases">
        <title>Plasmidome dynamics in the species complex Clostridium novyi sensu lato converts strains of independent lineages into distinctly different pathogens.</title>
        <authorList>
            <person name="Skarin H."/>
            <person name="Segerman B."/>
        </authorList>
    </citation>
    <scope>NUCLEOTIDE SEQUENCE [LARGE SCALE GENOMIC DNA]</scope>
    <source>
        <strain evidence="9 10">DC5</strain>
    </source>
</reference>
<feature type="transmembrane region" description="Helical" evidence="8">
    <location>
        <begin position="12"/>
        <end position="30"/>
    </location>
</feature>
<feature type="transmembrane region" description="Helical" evidence="8">
    <location>
        <begin position="143"/>
        <end position="163"/>
    </location>
</feature>
<evidence type="ECO:0000256" key="6">
    <source>
        <dbReference type="ARBA" id="ARBA00022989"/>
    </source>
</evidence>
<dbReference type="GO" id="GO:0009847">
    <property type="term" value="P:spore germination"/>
    <property type="evidence" value="ECO:0007669"/>
    <property type="project" value="InterPro"/>
</dbReference>
<dbReference type="RefSeq" id="WP_039257221.1">
    <property type="nucleotide sequence ID" value="NZ_JDRY01000008.1"/>
</dbReference>
<protein>
    <submittedName>
        <fullName evidence="9">Spore gernimation protein KB</fullName>
    </submittedName>
</protein>
<dbReference type="GO" id="GO:0016020">
    <property type="term" value="C:membrane"/>
    <property type="evidence" value="ECO:0007669"/>
    <property type="project" value="UniProtKB-SubCell"/>
</dbReference>
<evidence type="ECO:0000256" key="2">
    <source>
        <dbReference type="ARBA" id="ARBA00007998"/>
    </source>
</evidence>
<evidence type="ECO:0000256" key="3">
    <source>
        <dbReference type="ARBA" id="ARBA00022448"/>
    </source>
</evidence>
<evidence type="ECO:0000256" key="1">
    <source>
        <dbReference type="ARBA" id="ARBA00004141"/>
    </source>
</evidence>
<feature type="transmembrane region" description="Helical" evidence="8">
    <location>
        <begin position="218"/>
        <end position="239"/>
    </location>
</feature>
<keyword evidence="3" id="KW-0813">Transport</keyword>
<organism evidence="9 10">
    <name type="scientific">Clostridium botulinum C/D str. DC5</name>
    <dbReference type="NCBI Taxonomy" id="1443128"/>
    <lineage>
        <taxon>Bacteria</taxon>
        <taxon>Bacillati</taxon>
        <taxon>Bacillota</taxon>
        <taxon>Clostridia</taxon>
        <taxon>Eubacteriales</taxon>
        <taxon>Clostridiaceae</taxon>
        <taxon>Clostridium</taxon>
    </lineage>
</organism>
<evidence type="ECO:0000256" key="4">
    <source>
        <dbReference type="ARBA" id="ARBA00022544"/>
    </source>
</evidence>
<feature type="transmembrane region" description="Helical" evidence="8">
    <location>
        <begin position="304"/>
        <end position="322"/>
    </location>
</feature>
<evidence type="ECO:0000313" key="9">
    <source>
        <dbReference type="EMBL" id="KGN01240.1"/>
    </source>
</evidence>
<gene>
    <name evidence="9" type="ORF">Z955_01505</name>
</gene>
<proteinExistence type="inferred from homology"/>
<keyword evidence="5 8" id="KW-0812">Transmembrane</keyword>
<feature type="transmembrane region" description="Helical" evidence="8">
    <location>
        <begin position="116"/>
        <end position="134"/>
    </location>
</feature>
<evidence type="ECO:0000256" key="8">
    <source>
        <dbReference type="SAM" id="Phobius"/>
    </source>
</evidence>
<dbReference type="PANTHER" id="PTHR34975:SF2">
    <property type="entry name" value="SPORE GERMINATION PROTEIN A2"/>
    <property type="match status" value="1"/>
</dbReference>
<comment type="caution">
    <text evidence="9">The sequence shown here is derived from an EMBL/GenBank/DDBJ whole genome shotgun (WGS) entry which is preliminary data.</text>
</comment>
<feature type="transmembrane region" description="Helical" evidence="8">
    <location>
        <begin position="183"/>
        <end position="206"/>
    </location>
</feature>
<evidence type="ECO:0000256" key="5">
    <source>
        <dbReference type="ARBA" id="ARBA00022692"/>
    </source>
</evidence>
<keyword evidence="4" id="KW-0309">Germination</keyword>